<dbReference type="EMBL" id="LFIW01000346">
    <property type="protein sequence ID" value="KZL86947.1"/>
    <property type="molecule type" value="Genomic_DNA"/>
</dbReference>
<evidence type="ECO:0000313" key="7">
    <source>
        <dbReference type="EMBL" id="KZL86947.1"/>
    </source>
</evidence>
<feature type="transmembrane region" description="Helical" evidence="5">
    <location>
        <begin position="61"/>
        <end position="82"/>
    </location>
</feature>
<feature type="transmembrane region" description="Helical" evidence="5">
    <location>
        <begin position="360"/>
        <end position="381"/>
    </location>
</feature>
<feature type="repeat" description="ANK" evidence="3">
    <location>
        <begin position="979"/>
        <end position="1011"/>
    </location>
</feature>
<dbReference type="Pfam" id="PF12796">
    <property type="entry name" value="Ank_2"/>
    <property type="match status" value="2"/>
</dbReference>
<sequence>MAITISIKFLFVIFFAMCVAADDGDDFSNNLFSDLAPLLALFGERVTMQFMSQSMGWADNIILAMAPLGIVTAIVGAIRVGGPSWLKAIIGRARENLAVAEQELMSSTSTEVCELWNGKEVVRCMGSAAIAEFICLLPADMPKGNENPEIVTSTLEKALLEGYLEEVGADKRDNWTGSRHKHVSRSSRDSSAVEEGKKPPSSSTQEIIIVRNVSPNAPNISLNSHSQHGRAELWVVPAIGTILQLGVVTYSGFVAYYPAFKFQKNDRPIAGYAFPCTAIGTLVLVSGMLLCSHVIESSTEEKRYRPGHGKHARLVWLQQTKTVSDQVFASFVVSPTDKRTLITTSHRALRADAPSHSHILQLKTTIGAIVTFCGFVVQFIGLRGMHWSASVAQLGAVLVMVGFKAWVRRGLARPPQHKRLESGFELDWFAMALRDNWGKLGGPAPKPMGDWNLDTEEWSLERQETHEKLHEPSDRTHSDAHRVLKIRRDLGRLADWRGPASEEAIAVARAIEITMDTLFDSGDYKSFVWSLASRNQQFVEFRLERRNQKWKAYSDEIEAALSLWLFSVHQHEHDEGDKPPIGLVANADPEDDGWLRAKGLPAKLSLRLLGPDTKDLRRDLRWWMPSGATKIVKVKEKADGEVEVKNHRIVGFESSRPPTSKQPRQQTRFEAGELTKPKSGAVEINCDDGEIADESEKDAAKEAWFLAKESYKPLKLLYAQELFSAFMWAAAKTRKEPVEGSADIRPNDTGHVNAWQSFTLQNVKLSKMAQDIKSTGLGSLEDIYLSIVPALSKQRKLPEADVVVDLARKHAKRHEQLLRWNEAGDIYFWLFRTAMTFPGESSIVAKATAVVVEYVRQVAAVIELGEIKLEGIYQLGQLRNLKSTFEKELQSTFKEQPPLAPGEKLQSADQKTLSSLSRLFVAGSNGLDVPVEYQSYPPVFNLTELLQVEYFDKIPSFEMRAEIRRAIERGANVDGKDVRGWTPLHYAAAKGLKRMANALLEFDADVNARNLLEWTPLHYACRHNDTQLVQSLLREGGEVNAQGRDGVAPLHCAAMEGLRDVVSFLIEAGATIDILDTSGNTPLLWAAFRGHEDVVSYLWKDASKRLRDKNGRTALHLAVLGGHKEVVIWVALEMETDKNARERHGRTPLHLASTSGYESIVKLLAGELSCDKDTKDDSGWTPLHHAVREGHESIVKLLAGELSCDKDARDNEGRTPLHWAVTKGYESIVKLLAGELSCDKDARDNEGWTPLHWAVIEEHESIVKLLVEAGADMEAKDNEGYTPLHWAVIEEHESIVKLLVEAGADMEAKDNEGYTPLHWAVIEEHESIVKLLVEAGADMEAKDNEGYTPLHWAVIEEHESIVKLLVEAGADMEAKDNDGNTPLDVARSYQRDAVANLFIQT</sequence>
<dbReference type="Gene3D" id="1.25.40.20">
    <property type="entry name" value="Ankyrin repeat-containing domain"/>
    <property type="match status" value="7"/>
</dbReference>
<dbReference type="Pfam" id="PF13637">
    <property type="entry name" value="Ank_4"/>
    <property type="match status" value="1"/>
</dbReference>
<dbReference type="STRING" id="1573173.A0A162PBA5"/>
<keyword evidence="5" id="KW-0472">Membrane</keyword>
<feature type="transmembrane region" description="Helical" evidence="5">
    <location>
        <begin position="269"/>
        <end position="295"/>
    </location>
</feature>
<dbReference type="PANTHER" id="PTHR24171">
    <property type="entry name" value="ANKYRIN REPEAT DOMAIN-CONTAINING PROTEIN 39-RELATED"/>
    <property type="match status" value="1"/>
</dbReference>
<keyword evidence="5" id="KW-0812">Transmembrane</keyword>
<keyword evidence="5" id="KW-1133">Transmembrane helix</keyword>
<organism evidence="7 8">
    <name type="scientific">Colletotrichum incanum</name>
    <name type="common">Soybean anthracnose fungus</name>
    <dbReference type="NCBI Taxonomy" id="1573173"/>
    <lineage>
        <taxon>Eukaryota</taxon>
        <taxon>Fungi</taxon>
        <taxon>Dikarya</taxon>
        <taxon>Ascomycota</taxon>
        <taxon>Pezizomycotina</taxon>
        <taxon>Sordariomycetes</taxon>
        <taxon>Hypocreomycetidae</taxon>
        <taxon>Glomerellales</taxon>
        <taxon>Glomerellaceae</taxon>
        <taxon>Colletotrichum</taxon>
        <taxon>Colletotrichum spaethianum species complex</taxon>
    </lineage>
</organism>
<feature type="repeat" description="ANK" evidence="3">
    <location>
        <begin position="1312"/>
        <end position="1344"/>
    </location>
</feature>
<dbReference type="PROSITE" id="PS50297">
    <property type="entry name" value="ANK_REP_REGION"/>
    <property type="match status" value="11"/>
</dbReference>
<keyword evidence="1" id="KW-0677">Repeat</keyword>
<dbReference type="InterPro" id="IPR036770">
    <property type="entry name" value="Ankyrin_rpt-contain_sf"/>
</dbReference>
<evidence type="ECO:0000256" key="6">
    <source>
        <dbReference type="SAM" id="SignalP"/>
    </source>
</evidence>
<reference evidence="7 8" key="1">
    <citation type="submission" date="2015-06" db="EMBL/GenBank/DDBJ databases">
        <title>Survival trade-offs in plant roots during colonization by closely related pathogenic and mutualistic fungi.</title>
        <authorList>
            <person name="Hacquard S."/>
            <person name="Kracher B."/>
            <person name="Hiruma K."/>
            <person name="Weinman A."/>
            <person name="Muench P."/>
            <person name="Garrido Oter R."/>
            <person name="Ver Loren van Themaat E."/>
            <person name="Dallerey J.-F."/>
            <person name="Damm U."/>
            <person name="Henrissat B."/>
            <person name="Lespinet O."/>
            <person name="Thon M."/>
            <person name="Kemen E."/>
            <person name="McHardy A.C."/>
            <person name="Schulze-Lefert P."/>
            <person name="O'Connell R.J."/>
        </authorList>
    </citation>
    <scope>NUCLEOTIDE SEQUENCE [LARGE SCALE GENOMIC DNA]</scope>
    <source>
        <strain evidence="7 8">MAFF 238704</strain>
    </source>
</reference>
<dbReference type="PANTHER" id="PTHR24171:SF9">
    <property type="entry name" value="ANKYRIN REPEAT DOMAIN-CONTAINING PROTEIN 39"/>
    <property type="match status" value="1"/>
</dbReference>
<feature type="repeat" description="ANK" evidence="3">
    <location>
        <begin position="1012"/>
        <end position="1044"/>
    </location>
</feature>
<protein>
    <submittedName>
        <fullName evidence="7">Ankyrin repeat protein</fullName>
    </submittedName>
</protein>
<evidence type="ECO:0000256" key="2">
    <source>
        <dbReference type="ARBA" id="ARBA00023043"/>
    </source>
</evidence>
<dbReference type="InterPro" id="IPR002110">
    <property type="entry name" value="Ankyrin_rpt"/>
</dbReference>
<accession>A0A162PBA5</accession>
<feature type="chain" id="PRO_5007838618" evidence="6">
    <location>
        <begin position="22"/>
        <end position="1401"/>
    </location>
</feature>
<comment type="caution">
    <text evidence="7">The sequence shown here is derived from an EMBL/GenBank/DDBJ whole genome shotgun (WGS) entry which is preliminary data.</text>
</comment>
<feature type="repeat" description="ANK" evidence="3">
    <location>
        <begin position="1212"/>
        <end position="1232"/>
    </location>
</feature>
<dbReference type="SMART" id="SM00248">
    <property type="entry name" value="ANK"/>
    <property type="match status" value="12"/>
</dbReference>
<keyword evidence="2 3" id="KW-0040">ANK repeat</keyword>
<feature type="repeat" description="ANK" evidence="3">
    <location>
        <begin position="1279"/>
        <end position="1311"/>
    </location>
</feature>
<feature type="region of interest" description="Disordered" evidence="4">
    <location>
        <begin position="174"/>
        <end position="204"/>
    </location>
</feature>
<dbReference type="Pfam" id="PF00023">
    <property type="entry name" value="Ank"/>
    <property type="match status" value="4"/>
</dbReference>
<feature type="signal peptide" evidence="6">
    <location>
        <begin position="1"/>
        <end position="21"/>
    </location>
</feature>
<name>A0A162PBA5_COLIC</name>
<evidence type="ECO:0000256" key="3">
    <source>
        <dbReference type="PROSITE-ProRule" id="PRU00023"/>
    </source>
</evidence>
<dbReference type="PRINTS" id="PR01415">
    <property type="entry name" value="ANKYRIN"/>
</dbReference>
<feature type="transmembrane region" description="Helical" evidence="5">
    <location>
        <begin position="233"/>
        <end position="257"/>
    </location>
</feature>
<dbReference type="SUPFAM" id="SSF48403">
    <property type="entry name" value="Ankyrin repeat"/>
    <property type="match status" value="2"/>
</dbReference>
<dbReference type="PROSITE" id="PS50088">
    <property type="entry name" value="ANK_REPEAT"/>
    <property type="match status" value="11"/>
</dbReference>
<evidence type="ECO:0000256" key="1">
    <source>
        <dbReference type="ARBA" id="ARBA00022737"/>
    </source>
</evidence>
<feature type="repeat" description="ANK" evidence="3">
    <location>
        <begin position="1045"/>
        <end position="1077"/>
    </location>
</feature>
<feature type="repeat" description="ANK" evidence="3">
    <location>
        <begin position="1110"/>
        <end position="1143"/>
    </location>
</feature>
<evidence type="ECO:0000256" key="5">
    <source>
        <dbReference type="SAM" id="Phobius"/>
    </source>
</evidence>
<proteinExistence type="predicted"/>
<dbReference type="Proteomes" id="UP000076584">
    <property type="component" value="Unassembled WGS sequence"/>
</dbReference>
<feature type="repeat" description="ANK" evidence="3">
    <location>
        <begin position="1345"/>
        <end position="1377"/>
    </location>
</feature>
<evidence type="ECO:0000256" key="4">
    <source>
        <dbReference type="SAM" id="MobiDB-lite"/>
    </source>
</evidence>
<keyword evidence="8" id="KW-1185">Reference proteome</keyword>
<keyword evidence="6" id="KW-0732">Signal</keyword>
<feature type="repeat" description="ANK" evidence="3">
    <location>
        <begin position="1144"/>
        <end position="1164"/>
    </location>
</feature>
<feature type="repeat" description="ANK" evidence="3">
    <location>
        <begin position="1246"/>
        <end position="1278"/>
    </location>
</feature>
<evidence type="ECO:0000313" key="8">
    <source>
        <dbReference type="Proteomes" id="UP000076584"/>
    </source>
</evidence>
<gene>
    <name evidence="7" type="ORF">CI238_12255</name>
</gene>
<feature type="repeat" description="ANK" evidence="3">
    <location>
        <begin position="1178"/>
        <end position="1198"/>
    </location>
</feature>